<dbReference type="Proteomes" id="UP000807469">
    <property type="component" value="Unassembled WGS sequence"/>
</dbReference>
<dbReference type="OrthoDB" id="3056056at2759"/>
<dbReference type="EMBL" id="MU155145">
    <property type="protein sequence ID" value="KAF9484234.1"/>
    <property type="molecule type" value="Genomic_DNA"/>
</dbReference>
<accession>A0A9P5ZAR4</accession>
<gene>
    <name evidence="2" type="ORF">BDN70DRAFT_989692</name>
</gene>
<organism evidence="2 3">
    <name type="scientific">Pholiota conissans</name>
    <dbReference type="NCBI Taxonomy" id="109636"/>
    <lineage>
        <taxon>Eukaryota</taxon>
        <taxon>Fungi</taxon>
        <taxon>Dikarya</taxon>
        <taxon>Basidiomycota</taxon>
        <taxon>Agaricomycotina</taxon>
        <taxon>Agaricomycetes</taxon>
        <taxon>Agaricomycetidae</taxon>
        <taxon>Agaricales</taxon>
        <taxon>Agaricineae</taxon>
        <taxon>Strophariaceae</taxon>
        <taxon>Pholiota</taxon>
    </lineage>
</organism>
<sequence length="380" mass="42081">MASASTARSQLPELDLVAIAKTTRKTLDRLASFSRMRSSSEPNPLLTKILNKILGLIGLIDSSMLVAQLGYQLATDIAILYDTEAVDWEADITIETLREIAGKAQSTSQSVMEGFREIRQEVYKIAASTKDDMFVVLVPPDPTHSETMKIHLKDVGNDLVANLSLFSEFSRSATSLAEWCEWMKDDLGSETSTLLPSNADDTPAKVAKWTEMKDAFQEYYNVVNVAHLRFPELLVASSTAWKSVALARSQEPSTAPHSLHEDVARRADAGSPTQGHRLRAFVGKFGFGRTKNIFAHSEKKNDTPSPEETDKRRSAEENRQTLVRRTSSRSTASRNSAASQANRSTKEAVEMKGRFPFSCCSTHLFQDGIAYLGNHVCMVR</sequence>
<protein>
    <submittedName>
        <fullName evidence="2">Uncharacterized protein</fullName>
    </submittedName>
</protein>
<feature type="compositionally biased region" description="Basic and acidic residues" evidence="1">
    <location>
        <begin position="296"/>
        <end position="319"/>
    </location>
</feature>
<evidence type="ECO:0000256" key="1">
    <source>
        <dbReference type="SAM" id="MobiDB-lite"/>
    </source>
</evidence>
<keyword evidence="3" id="KW-1185">Reference proteome</keyword>
<proteinExistence type="predicted"/>
<name>A0A9P5ZAR4_9AGAR</name>
<evidence type="ECO:0000313" key="2">
    <source>
        <dbReference type="EMBL" id="KAF9484234.1"/>
    </source>
</evidence>
<dbReference type="AlphaFoldDB" id="A0A9P5ZAR4"/>
<reference evidence="2" key="1">
    <citation type="submission" date="2020-11" db="EMBL/GenBank/DDBJ databases">
        <authorList>
            <consortium name="DOE Joint Genome Institute"/>
            <person name="Ahrendt S."/>
            <person name="Riley R."/>
            <person name="Andreopoulos W."/>
            <person name="Labutti K."/>
            <person name="Pangilinan J."/>
            <person name="Ruiz-Duenas F.J."/>
            <person name="Barrasa J.M."/>
            <person name="Sanchez-Garcia M."/>
            <person name="Camarero S."/>
            <person name="Miyauchi S."/>
            <person name="Serrano A."/>
            <person name="Linde D."/>
            <person name="Babiker R."/>
            <person name="Drula E."/>
            <person name="Ayuso-Fernandez I."/>
            <person name="Pacheco R."/>
            <person name="Padilla G."/>
            <person name="Ferreira P."/>
            <person name="Barriuso J."/>
            <person name="Kellner H."/>
            <person name="Castanera R."/>
            <person name="Alfaro M."/>
            <person name="Ramirez L."/>
            <person name="Pisabarro A.G."/>
            <person name="Kuo A."/>
            <person name="Tritt A."/>
            <person name="Lipzen A."/>
            <person name="He G."/>
            <person name="Yan M."/>
            <person name="Ng V."/>
            <person name="Cullen D."/>
            <person name="Martin F."/>
            <person name="Rosso M.-N."/>
            <person name="Henrissat B."/>
            <person name="Hibbett D."/>
            <person name="Martinez A.T."/>
            <person name="Grigoriev I.V."/>
        </authorList>
    </citation>
    <scope>NUCLEOTIDE SEQUENCE</scope>
    <source>
        <strain evidence="2">CIRM-BRFM 674</strain>
    </source>
</reference>
<comment type="caution">
    <text evidence="2">The sequence shown here is derived from an EMBL/GenBank/DDBJ whole genome shotgun (WGS) entry which is preliminary data.</text>
</comment>
<feature type="compositionally biased region" description="Low complexity" evidence="1">
    <location>
        <begin position="324"/>
        <end position="343"/>
    </location>
</feature>
<feature type="region of interest" description="Disordered" evidence="1">
    <location>
        <begin position="293"/>
        <end position="347"/>
    </location>
</feature>
<evidence type="ECO:0000313" key="3">
    <source>
        <dbReference type="Proteomes" id="UP000807469"/>
    </source>
</evidence>